<dbReference type="Proteomes" id="UP000594638">
    <property type="component" value="Unassembled WGS sequence"/>
</dbReference>
<dbReference type="PANTHER" id="PTHR27006">
    <property type="entry name" value="PROMASTIGOTE SURFACE ANTIGEN PROTEIN PSA"/>
    <property type="match status" value="1"/>
</dbReference>
<keyword evidence="1" id="KW-0812">Transmembrane</keyword>
<feature type="transmembrane region" description="Helical" evidence="1">
    <location>
        <begin position="6"/>
        <end position="28"/>
    </location>
</feature>
<feature type="domain" description="Serine-threonine/tyrosine-protein kinase catalytic" evidence="2">
    <location>
        <begin position="108"/>
        <end position="165"/>
    </location>
</feature>
<keyword evidence="1" id="KW-1133">Transmembrane helix</keyword>
<dbReference type="GO" id="GO:0004672">
    <property type="term" value="F:protein kinase activity"/>
    <property type="evidence" value="ECO:0007669"/>
    <property type="project" value="InterPro"/>
</dbReference>
<dbReference type="OrthoDB" id="4062651at2759"/>
<evidence type="ECO:0000313" key="4">
    <source>
        <dbReference type="Proteomes" id="UP000594638"/>
    </source>
</evidence>
<comment type="caution">
    <text evidence="3">The sequence shown here is derived from an EMBL/GenBank/DDBJ whole genome shotgun (WGS) entry which is preliminary data.</text>
</comment>
<dbReference type="Gene3D" id="1.10.510.10">
    <property type="entry name" value="Transferase(Phosphotransferase) domain 1"/>
    <property type="match status" value="1"/>
</dbReference>
<accession>A0A8S0T1T4</accession>
<organism evidence="3 4">
    <name type="scientific">Olea europaea subsp. europaea</name>
    <dbReference type="NCBI Taxonomy" id="158383"/>
    <lineage>
        <taxon>Eukaryota</taxon>
        <taxon>Viridiplantae</taxon>
        <taxon>Streptophyta</taxon>
        <taxon>Embryophyta</taxon>
        <taxon>Tracheophyta</taxon>
        <taxon>Spermatophyta</taxon>
        <taxon>Magnoliopsida</taxon>
        <taxon>eudicotyledons</taxon>
        <taxon>Gunneridae</taxon>
        <taxon>Pentapetalae</taxon>
        <taxon>asterids</taxon>
        <taxon>lamiids</taxon>
        <taxon>Lamiales</taxon>
        <taxon>Oleaceae</taxon>
        <taxon>Oleeae</taxon>
        <taxon>Olea</taxon>
    </lineage>
</organism>
<dbReference type="Gramene" id="OE9A005159T1">
    <property type="protein sequence ID" value="OE9A005159C1"/>
    <property type="gene ID" value="OE9A005159"/>
</dbReference>
<proteinExistence type="predicted"/>
<keyword evidence="4" id="KW-1185">Reference proteome</keyword>
<dbReference type="Pfam" id="PF07714">
    <property type="entry name" value="PK_Tyr_Ser-Thr"/>
    <property type="match status" value="1"/>
</dbReference>
<gene>
    <name evidence="3" type="ORF">OLEA9_A005159</name>
</gene>
<evidence type="ECO:0000256" key="1">
    <source>
        <dbReference type="SAM" id="Phobius"/>
    </source>
</evidence>
<dbReference type="InterPro" id="IPR011009">
    <property type="entry name" value="Kinase-like_dom_sf"/>
</dbReference>
<dbReference type="EMBL" id="CACTIH010005580">
    <property type="protein sequence ID" value="CAA2998085.1"/>
    <property type="molecule type" value="Genomic_DNA"/>
</dbReference>
<dbReference type="PROSITE" id="PS51257">
    <property type="entry name" value="PROKAR_LIPOPROTEIN"/>
    <property type="match status" value="1"/>
</dbReference>
<dbReference type="AlphaFoldDB" id="A0A8S0T1T4"/>
<sequence length="259" mass="29743">MTGWKSWKIITLVILVIVLLLGCVWFIIRKIELGKRKKEELRELMTLEEYTETHPIESERRQELRAAFRQQINWERVVLALFIRGKQSGTRNCGKGTLTKLGLLSLFGYMAPEYAMQGTYSMKSDVYSFGVLVLEIVSGRKNNSFQNEEGPLNLVEYAWELWSNDAAIEVMDPMLTSSCSRRDQLKRCIHVGLLCLENRAIDRRTIEDVISMLKNDMMLLPMPNYPAFVTINSTIYELENGKSEKFLANGLSMSAIDGR</sequence>
<reference evidence="3 4" key="1">
    <citation type="submission" date="2019-12" db="EMBL/GenBank/DDBJ databases">
        <authorList>
            <person name="Alioto T."/>
            <person name="Alioto T."/>
            <person name="Gomez Garrido J."/>
        </authorList>
    </citation>
    <scope>NUCLEOTIDE SEQUENCE [LARGE SCALE GENOMIC DNA]</scope>
</reference>
<name>A0A8S0T1T4_OLEEU</name>
<protein>
    <submittedName>
        <fullName evidence="3">G-type lectin S-receptor-like serine threonine-kinase At1g11330</fullName>
    </submittedName>
</protein>
<dbReference type="SUPFAM" id="SSF56112">
    <property type="entry name" value="Protein kinase-like (PK-like)"/>
    <property type="match status" value="1"/>
</dbReference>
<evidence type="ECO:0000313" key="3">
    <source>
        <dbReference type="EMBL" id="CAA2998085.1"/>
    </source>
</evidence>
<dbReference type="PANTHER" id="PTHR27006:SF634">
    <property type="entry name" value="RECEPTOR-LIKE SERINE_THREONINE-PROTEIN KINASE"/>
    <property type="match status" value="1"/>
</dbReference>
<keyword evidence="1" id="KW-0472">Membrane</keyword>
<dbReference type="InterPro" id="IPR001245">
    <property type="entry name" value="Ser-Thr/Tyr_kinase_cat_dom"/>
</dbReference>
<evidence type="ECO:0000259" key="2">
    <source>
        <dbReference type="Pfam" id="PF07714"/>
    </source>
</evidence>